<reference evidence="5 6" key="2">
    <citation type="journal article" date="2019" name="G3 (Bethesda)">
        <title>Hybrid Assembly of the Genome of the Entomopathogenic Nematode Steinernema carpocapsae Identifies the X-Chromosome.</title>
        <authorList>
            <person name="Serra L."/>
            <person name="Macchietto M."/>
            <person name="Macias-Munoz A."/>
            <person name="McGill C.J."/>
            <person name="Rodriguez I.M."/>
            <person name="Rodriguez B."/>
            <person name="Murad R."/>
            <person name="Mortazavi A."/>
        </authorList>
    </citation>
    <scope>NUCLEOTIDE SEQUENCE [LARGE SCALE GENOMIC DNA]</scope>
    <source>
        <strain evidence="5 6">ALL</strain>
    </source>
</reference>
<evidence type="ECO:0000256" key="1">
    <source>
        <dbReference type="ARBA" id="ARBA00022771"/>
    </source>
</evidence>
<dbReference type="InterPro" id="IPR013083">
    <property type="entry name" value="Znf_RING/FYVE/PHD"/>
</dbReference>
<keyword evidence="1 3" id="KW-0863">Zinc-finger</keyword>
<dbReference type="EMBL" id="AZBU02000012">
    <property type="protein sequence ID" value="TKR59447.1"/>
    <property type="molecule type" value="Genomic_DNA"/>
</dbReference>
<dbReference type="AlphaFoldDB" id="A0A4U5LTP0"/>
<organism evidence="5 6">
    <name type="scientific">Steinernema carpocapsae</name>
    <name type="common">Entomopathogenic nematode</name>
    <dbReference type="NCBI Taxonomy" id="34508"/>
    <lineage>
        <taxon>Eukaryota</taxon>
        <taxon>Metazoa</taxon>
        <taxon>Ecdysozoa</taxon>
        <taxon>Nematoda</taxon>
        <taxon>Chromadorea</taxon>
        <taxon>Rhabditida</taxon>
        <taxon>Tylenchina</taxon>
        <taxon>Panagrolaimomorpha</taxon>
        <taxon>Strongyloidoidea</taxon>
        <taxon>Steinernematidae</taxon>
        <taxon>Steinernema</taxon>
    </lineage>
</organism>
<keyword evidence="6" id="KW-1185">Reference proteome</keyword>
<comment type="caution">
    <text evidence="5">The sequence shown here is derived from an EMBL/GenBank/DDBJ whole genome shotgun (WGS) entry which is preliminary data.</text>
</comment>
<evidence type="ECO:0000313" key="6">
    <source>
        <dbReference type="Proteomes" id="UP000298663"/>
    </source>
</evidence>
<dbReference type="Gene3D" id="3.30.40.10">
    <property type="entry name" value="Zinc/RING finger domain, C3HC4 (zinc finger)"/>
    <property type="match status" value="1"/>
</dbReference>
<gene>
    <name evidence="5" type="ORF">L596_029113</name>
</gene>
<evidence type="ECO:0000313" key="5">
    <source>
        <dbReference type="EMBL" id="TKR59447.1"/>
    </source>
</evidence>
<dbReference type="STRING" id="34508.A0A4U5LTP0"/>
<keyword evidence="1 3" id="KW-0479">Metal-binding</keyword>
<dbReference type="OrthoDB" id="252722at2759"/>
<dbReference type="PROSITE" id="PS50089">
    <property type="entry name" value="ZF_RING_2"/>
    <property type="match status" value="1"/>
</dbReference>
<dbReference type="PANTHER" id="PTHR47156">
    <property type="entry name" value="PROTEIN CBG20824"/>
    <property type="match status" value="1"/>
</dbReference>
<dbReference type="Pfam" id="PF13920">
    <property type="entry name" value="zf-C3HC4_3"/>
    <property type="match status" value="1"/>
</dbReference>
<dbReference type="SMART" id="SM00184">
    <property type="entry name" value="RING"/>
    <property type="match status" value="1"/>
</dbReference>
<accession>A0A4U5LTP0</accession>
<dbReference type="InterPro" id="IPR001841">
    <property type="entry name" value="Znf_RING"/>
</dbReference>
<dbReference type="SUPFAM" id="SSF57850">
    <property type="entry name" value="RING/U-box"/>
    <property type="match status" value="1"/>
</dbReference>
<dbReference type="InterPro" id="IPR052667">
    <property type="entry name" value="E3_ubiquitin-ligase_RING"/>
</dbReference>
<protein>
    <recommendedName>
        <fullName evidence="4">RING-type domain-containing protein</fullName>
    </recommendedName>
</protein>
<name>A0A4U5LTP0_STECR</name>
<feature type="domain" description="RING-type" evidence="4">
    <location>
        <begin position="240"/>
        <end position="283"/>
    </location>
</feature>
<evidence type="ECO:0000256" key="2">
    <source>
        <dbReference type="ARBA" id="ARBA00022833"/>
    </source>
</evidence>
<sequence length="494" mass="56893">MLRVYSRSTKSVQNVPCPLQMNCEICQWRVVNGCVFHISQSIEYDSLLHKQSTQQNGEHTYQFLTSFDLGLYHNFVRKSNRSNFSFEHLFFLENETTYTVPDIPLFAAFQHGGRVFMMSMIRTKIVVFSSQLSAQSSQKATEDFSFAVGGLLVPSEAATNVINDIVFLALKNLGAFYLFKIDMRTKTAARLPFQKTVDAFAFSGANLYFTNQREGKMWQVDLVNQPTLALDSNPQHVFECPVCLDKRPIPKILKNCGHSICEECEKQLVRMGAARTISCPICRKPTKLDFNEKLPTNWLALENLNVSNSTSKTSDSLKCTTCEAYLPEDDVLYCEECTDKDNKEFICHKCVFNSHREHIESVKKAEFVGTKEKNEQIERLCFDFEKFETSHNEIMNDLKHQVELQFSLHYSAILVAHRALADLVDKLKKTTHITRKVFEEEIGLLELERENVEKQNQNFNKWVESVRASVNQKLPEQQWLTVIPCFNDFESHCT</sequence>
<reference evidence="5 6" key="1">
    <citation type="journal article" date="2015" name="Genome Biol.">
        <title>Comparative genomics of Steinernema reveals deeply conserved gene regulatory networks.</title>
        <authorList>
            <person name="Dillman A.R."/>
            <person name="Macchietto M."/>
            <person name="Porter C.F."/>
            <person name="Rogers A."/>
            <person name="Williams B."/>
            <person name="Antoshechkin I."/>
            <person name="Lee M.M."/>
            <person name="Goodwin Z."/>
            <person name="Lu X."/>
            <person name="Lewis E.E."/>
            <person name="Goodrich-Blair H."/>
            <person name="Stock S.P."/>
            <person name="Adams B.J."/>
            <person name="Sternberg P.W."/>
            <person name="Mortazavi A."/>
        </authorList>
    </citation>
    <scope>NUCLEOTIDE SEQUENCE [LARGE SCALE GENOMIC DNA]</scope>
    <source>
        <strain evidence="5 6">ALL</strain>
    </source>
</reference>
<dbReference type="PANTHER" id="PTHR47156:SF10">
    <property type="entry name" value="E3 UBIQUITIN-PROTEIN LIGASE TRIM-21-RELATED"/>
    <property type="match status" value="1"/>
</dbReference>
<dbReference type="GO" id="GO:0008270">
    <property type="term" value="F:zinc ion binding"/>
    <property type="evidence" value="ECO:0007669"/>
    <property type="project" value="UniProtKB-KW"/>
</dbReference>
<keyword evidence="2" id="KW-0862">Zinc</keyword>
<evidence type="ECO:0000256" key="3">
    <source>
        <dbReference type="PROSITE-ProRule" id="PRU00175"/>
    </source>
</evidence>
<evidence type="ECO:0000259" key="4">
    <source>
        <dbReference type="PROSITE" id="PS50089"/>
    </source>
</evidence>
<dbReference type="Proteomes" id="UP000298663">
    <property type="component" value="Unassembled WGS sequence"/>
</dbReference>
<proteinExistence type="predicted"/>